<dbReference type="AlphaFoldDB" id="A0A1H2WGD5"/>
<organism evidence="1 2">
    <name type="scientific">Saccharopolyspora shandongensis</name>
    <dbReference type="NCBI Taxonomy" id="418495"/>
    <lineage>
        <taxon>Bacteria</taxon>
        <taxon>Bacillati</taxon>
        <taxon>Actinomycetota</taxon>
        <taxon>Actinomycetes</taxon>
        <taxon>Pseudonocardiales</taxon>
        <taxon>Pseudonocardiaceae</taxon>
        <taxon>Saccharopolyspora</taxon>
    </lineage>
</organism>
<keyword evidence="2" id="KW-1185">Reference proteome</keyword>
<protein>
    <submittedName>
        <fullName evidence="1">Uncharacterized protein</fullName>
    </submittedName>
</protein>
<evidence type="ECO:0000313" key="2">
    <source>
        <dbReference type="Proteomes" id="UP000199529"/>
    </source>
</evidence>
<sequence>MQPTPQGGAPVSRLVRVWAKHPETGEPGALDARVTWQVIGDDVQVWVTVGANTYTETSANLFYALFMVRLNHLEPNWIMLLTQGCRYDVWSPNALDPRYFPGDRGVIEVPGRGVVETVDLLAPSMHDSNKVVRSDEQMKYHSQTVGA</sequence>
<dbReference type="Proteomes" id="UP000199529">
    <property type="component" value="Unassembled WGS sequence"/>
</dbReference>
<reference evidence="2" key="1">
    <citation type="submission" date="2016-10" db="EMBL/GenBank/DDBJ databases">
        <authorList>
            <person name="Varghese N."/>
            <person name="Submissions S."/>
        </authorList>
    </citation>
    <scope>NUCLEOTIDE SEQUENCE [LARGE SCALE GENOMIC DNA]</scope>
    <source>
        <strain evidence="2">CGMCC 4.3530</strain>
    </source>
</reference>
<name>A0A1H2WGD5_9PSEU</name>
<dbReference type="STRING" id="418495.SAMN05216215_1005150"/>
<dbReference type="EMBL" id="FNOK01000005">
    <property type="protein sequence ID" value="SDW79314.1"/>
    <property type="molecule type" value="Genomic_DNA"/>
</dbReference>
<evidence type="ECO:0000313" key="1">
    <source>
        <dbReference type="EMBL" id="SDW79314.1"/>
    </source>
</evidence>
<gene>
    <name evidence="1" type="ORF">SAMN05216215_1005150</name>
</gene>
<proteinExistence type="predicted"/>
<accession>A0A1H2WGD5</accession>